<accession>A0ABT9ITI7</accession>
<evidence type="ECO:0008006" key="3">
    <source>
        <dbReference type="Google" id="ProtNLM"/>
    </source>
</evidence>
<gene>
    <name evidence="1" type="ORF">Q5Y73_00955</name>
</gene>
<dbReference type="EMBL" id="JAVAMP010000001">
    <property type="protein sequence ID" value="MDP5272665.1"/>
    <property type="molecule type" value="Genomic_DNA"/>
</dbReference>
<comment type="caution">
    <text evidence="1">The sequence shown here is derived from an EMBL/GenBank/DDBJ whole genome shotgun (WGS) entry which is preliminary data.</text>
</comment>
<evidence type="ECO:0000313" key="2">
    <source>
        <dbReference type="Proteomes" id="UP001231941"/>
    </source>
</evidence>
<protein>
    <recommendedName>
        <fullName evidence="3">DUF4183 domain-containing protein</fullName>
    </recommendedName>
</protein>
<dbReference type="RefSeq" id="WP_305989976.1">
    <property type="nucleotide sequence ID" value="NZ_JAVAMP010000001.1"/>
</dbReference>
<name>A0ABT9ITI7_9BACL</name>
<organism evidence="1 2">
    <name type="scientific">Chengkuizengella axinellae</name>
    <dbReference type="NCBI Taxonomy" id="3064388"/>
    <lineage>
        <taxon>Bacteria</taxon>
        <taxon>Bacillati</taxon>
        <taxon>Bacillota</taxon>
        <taxon>Bacilli</taxon>
        <taxon>Bacillales</taxon>
        <taxon>Paenibacillaceae</taxon>
        <taxon>Chengkuizengella</taxon>
    </lineage>
</organism>
<proteinExistence type="predicted"/>
<keyword evidence="2" id="KW-1185">Reference proteome</keyword>
<evidence type="ECO:0000313" key="1">
    <source>
        <dbReference type="EMBL" id="MDP5272665.1"/>
    </source>
</evidence>
<sequence length="157" mass="17345">MGLKQDLFVVAQSFSVLNPYNIFNPDPNVISLDENVPTEVLSIDVCVKKLNKTKVSLDSMVQIAILDIIGDEDSISFAVSYDLLRNGIPITFINDLMDIATPGDGNIFRYTNFPNFPVIDNDPIFGMNNYALVCTRFQGPTFVFAGSRSLKATVITL</sequence>
<dbReference type="Proteomes" id="UP001231941">
    <property type="component" value="Unassembled WGS sequence"/>
</dbReference>
<reference evidence="1 2" key="1">
    <citation type="submission" date="2023-08" db="EMBL/GenBank/DDBJ databases">
        <authorList>
            <person name="Park J.-S."/>
        </authorList>
    </citation>
    <scope>NUCLEOTIDE SEQUENCE [LARGE SCALE GENOMIC DNA]</scope>
    <source>
        <strain evidence="1 2">2205SS18-9</strain>
    </source>
</reference>